<keyword evidence="2" id="KW-1185">Reference proteome</keyword>
<evidence type="ECO:0000313" key="2">
    <source>
        <dbReference type="Proteomes" id="UP001221898"/>
    </source>
</evidence>
<reference evidence="1" key="1">
    <citation type="journal article" date="2023" name="Science">
        <title>Genome structures resolve the early diversification of teleost fishes.</title>
        <authorList>
            <person name="Parey E."/>
            <person name="Louis A."/>
            <person name="Montfort J."/>
            <person name="Bouchez O."/>
            <person name="Roques C."/>
            <person name="Iampietro C."/>
            <person name="Lluch J."/>
            <person name="Castinel A."/>
            <person name="Donnadieu C."/>
            <person name="Desvignes T."/>
            <person name="Floi Bucao C."/>
            <person name="Jouanno E."/>
            <person name="Wen M."/>
            <person name="Mejri S."/>
            <person name="Dirks R."/>
            <person name="Jansen H."/>
            <person name="Henkel C."/>
            <person name="Chen W.J."/>
            <person name="Zahm M."/>
            <person name="Cabau C."/>
            <person name="Klopp C."/>
            <person name="Thompson A.W."/>
            <person name="Robinson-Rechavi M."/>
            <person name="Braasch I."/>
            <person name="Lecointre G."/>
            <person name="Bobe J."/>
            <person name="Postlethwait J.H."/>
            <person name="Berthelot C."/>
            <person name="Roest Crollius H."/>
            <person name="Guiguen Y."/>
        </authorList>
    </citation>
    <scope>NUCLEOTIDE SEQUENCE</scope>
    <source>
        <strain evidence="1">NC1722</strain>
    </source>
</reference>
<dbReference type="EMBL" id="JAINUG010000198">
    <property type="protein sequence ID" value="KAJ8388213.1"/>
    <property type="molecule type" value="Genomic_DNA"/>
</dbReference>
<proteinExistence type="predicted"/>
<comment type="caution">
    <text evidence="1">The sequence shown here is derived from an EMBL/GenBank/DDBJ whole genome shotgun (WGS) entry which is preliminary data.</text>
</comment>
<organism evidence="1 2">
    <name type="scientific">Aldrovandia affinis</name>
    <dbReference type="NCBI Taxonomy" id="143900"/>
    <lineage>
        <taxon>Eukaryota</taxon>
        <taxon>Metazoa</taxon>
        <taxon>Chordata</taxon>
        <taxon>Craniata</taxon>
        <taxon>Vertebrata</taxon>
        <taxon>Euteleostomi</taxon>
        <taxon>Actinopterygii</taxon>
        <taxon>Neopterygii</taxon>
        <taxon>Teleostei</taxon>
        <taxon>Notacanthiformes</taxon>
        <taxon>Halosauridae</taxon>
        <taxon>Aldrovandia</taxon>
    </lineage>
</organism>
<gene>
    <name evidence="1" type="ORF">AAFF_G00135840</name>
</gene>
<evidence type="ECO:0000313" key="1">
    <source>
        <dbReference type="EMBL" id="KAJ8388213.1"/>
    </source>
</evidence>
<dbReference type="AlphaFoldDB" id="A0AAD7W9A1"/>
<protein>
    <submittedName>
        <fullName evidence="1">Uncharacterized protein</fullName>
    </submittedName>
</protein>
<dbReference type="Proteomes" id="UP001221898">
    <property type="component" value="Unassembled WGS sequence"/>
</dbReference>
<accession>A0AAD7W9A1</accession>
<name>A0AAD7W9A1_9TELE</name>
<sequence>MGLAPSAEEQAEFRGAVGAHIYQAMLAGGALPDVAIERPLLDNSGLRSGPAALDHFRELKRHVDRKAPAYLKELMAKLAPFTDEPRVTGLLTLVVSVAIEMAFAASSSSSSSARAAGRGVVVEERLSELRNLAEEYLKRHRMHLSDERKLREDTERLEGQHWVNGAAFHVQMLIHLARLGQQSDGPIRAAIASYLLDLRALLAAYRRHKAATVNVSKRWDVRDRDLDLSGGTLAGYSVSDKELGKSVYVPLPEDTPPACERLDSSFCTEAYLDHVFANYAQITDMERYFSETLGNLPALIAESGTLPNSPKSLSTVD</sequence>